<feature type="compositionally biased region" description="Polar residues" evidence="1">
    <location>
        <begin position="1"/>
        <end position="11"/>
    </location>
</feature>
<dbReference type="Proteomes" id="UP000837857">
    <property type="component" value="Chromosome 9"/>
</dbReference>
<feature type="region of interest" description="Disordered" evidence="1">
    <location>
        <begin position="1"/>
        <end position="23"/>
    </location>
</feature>
<evidence type="ECO:0000256" key="1">
    <source>
        <dbReference type="SAM" id="MobiDB-lite"/>
    </source>
</evidence>
<name>A0ABN8J8A2_9NEOP</name>
<organism evidence="3 4">
    <name type="scientific">Iphiclides podalirius</name>
    <name type="common">scarce swallowtail</name>
    <dbReference type="NCBI Taxonomy" id="110791"/>
    <lineage>
        <taxon>Eukaryota</taxon>
        <taxon>Metazoa</taxon>
        <taxon>Ecdysozoa</taxon>
        <taxon>Arthropoda</taxon>
        <taxon>Hexapoda</taxon>
        <taxon>Insecta</taxon>
        <taxon>Pterygota</taxon>
        <taxon>Neoptera</taxon>
        <taxon>Endopterygota</taxon>
        <taxon>Lepidoptera</taxon>
        <taxon>Glossata</taxon>
        <taxon>Ditrysia</taxon>
        <taxon>Papilionoidea</taxon>
        <taxon>Papilionidae</taxon>
        <taxon>Papilioninae</taxon>
        <taxon>Iphiclides</taxon>
    </lineage>
</organism>
<accession>A0ABN8J8A2</accession>
<keyword evidence="4" id="KW-1185">Reference proteome</keyword>
<dbReference type="EMBL" id="OW152821">
    <property type="protein sequence ID" value="CAH2075916.1"/>
    <property type="molecule type" value="Genomic_DNA"/>
</dbReference>
<feature type="non-terminal residue" evidence="3">
    <location>
        <position position="1"/>
    </location>
</feature>
<sequence>MKPRTTSNLPSHSEDRPVSLPGTSCDYNGRITACHPGTDGINRVADVRTANGVIRRPLHKIYHHRIIINTNDRRLLKDVLSTPGGMLTR</sequence>
<gene>
    <name evidence="3" type="ORF">IPOD504_LOCUS17051</name>
</gene>
<evidence type="ECO:0000313" key="3">
    <source>
        <dbReference type="EMBL" id="CAH2075916.1"/>
    </source>
</evidence>
<dbReference type="InterPro" id="IPR040676">
    <property type="entry name" value="DUF5641"/>
</dbReference>
<reference evidence="3" key="1">
    <citation type="submission" date="2022-03" db="EMBL/GenBank/DDBJ databases">
        <authorList>
            <person name="Martin H S."/>
        </authorList>
    </citation>
    <scope>NUCLEOTIDE SEQUENCE</scope>
</reference>
<proteinExistence type="predicted"/>
<feature type="domain" description="DUF5641" evidence="2">
    <location>
        <begin position="29"/>
        <end position="62"/>
    </location>
</feature>
<evidence type="ECO:0000259" key="2">
    <source>
        <dbReference type="Pfam" id="PF18701"/>
    </source>
</evidence>
<protein>
    <recommendedName>
        <fullName evidence="2">DUF5641 domain-containing protein</fullName>
    </recommendedName>
</protein>
<evidence type="ECO:0000313" key="4">
    <source>
        <dbReference type="Proteomes" id="UP000837857"/>
    </source>
</evidence>
<dbReference type="Pfam" id="PF18701">
    <property type="entry name" value="DUF5641"/>
    <property type="match status" value="1"/>
</dbReference>